<proteinExistence type="predicted"/>
<dbReference type="PRINTS" id="PR00038">
    <property type="entry name" value="HTHLUXR"/>
</dbReference>
<dbReference type="PROSITE" id="PS00622">
    <property type="entry name" value="HTH_LUXR_1"/>
    <property type="match status" value="1"/>
</dbReference>
<protein>
    <submittedName>
        <fullName evidence="3">Transcriptional regulator, LuxR family</fullName>
    </submittedName>
</protein>
<dbReference type="SMART" id="SM00421">
    <property type="entry name" value="HTH_LUXR"/>
    <property type="match status" value="1"/>
</dbReference>
<evidence type="ECO:0000313" key="3">
    <source>
        <dbReference type="EMBL" id="ABG06548.1"/>
    </source>
</evidence>
<reference evidence="3" key="1">
    <citation type="submission" date="2006-06" db="EMBL/GenBank/DDBJ databases">
        <title>Complete sequence of chromosome of Mycobacterium sp. MCS.</title>
        <authorList>
            <consortium name="US DOE Joint Genome Institute"/>
            <person name="Copeland A."/>
            <person name="Lucas S."/>
            <person name="Lapidus A."/>
            <person name="Barry K."/>
            <person name="Detter J.C."/>
            <person name="Glavina del Rio T."/>
            <person name="Hammon N."/>
            <person name="Israni S."/>
            <person name="Dalin E."/>
            <person name="Tice H."/>
            <person name="Pitluck S."/>
            <person name="Martinez M."/>
            <person name="Schmutz J."/>
            <person name="Larimer F."/>
            <person name="Land M."/>
            <person name="Hauser L."/>
            <person name="Kyrpides N."/>
            <person name="Kim E."/>
            <person name="Miller C.D."/>
            <person name="Hughes J.E."/>
            <person name="Anderson A.J."/>
            <person name="Sims R.C."/>
            <person name="Richardson P."/>
        </authorList>
    </citation>
    <scope>NUCLEOTIDE SEQUENCE [LARGE SCALE GENOMIC DNA]</scope>
    <source>
        <strain evidence="3">MCS</strain>
    </source>
</reference>
<feature type="domain" description="HTH luxR-type" evidence="2">
    <location>
        <begin position="477"/>
        <end position="542"/>
    </location>
</feature>
<dbReference type="InterPro" id="IPR011990">
    <property type="entry name" value="TPR-like_helical_dom_sf"/>
</dbReference>
<dbReference type="InterPro" id="IPR016032">
    <property type="entry name" value="Sig_transdc_resp-reg_C-effctor"/>
</dbReference>
<dbReference type="CDD" id="cd06170">
    <property type="entry name" value="LuxR_C_like"/>
    <property type="match status" value="1"/>
</dbReference>
<dbReference type="Pfam" id="PF00196">
    <property type="entry name" value="GerE"/>
    <property type="match status" value="1"/>
</dbReference>
<dbReference type="Gene3D" id="1.10.10.10">
    <property type="entry name" value="Winged helix-like DNA-binding domain superfamily/Winged helix DNA-binding domain"/>
    <property type="match status" value="1"/>
</dbReference>
<dbReference type="AlphaFoldDB" id="A0A5Q5BEG5"/>
<dbReference type="GO" id="GO:0006355">
    <property type="term" value="P:regulation of DNA-templated transcription"/>
    <property type="evidence" value="ECO:0007669"/>
    <property type="project" value="InterPro"/>
</dbReference>
<sequence>MVRDARAEASTAYERHGWEDAYNLLSSADAQDSLAAEDLNRLATAAHLTGRFDAAGEAWERAYRAYVEHGHVAEAVRCSFWHALTLMLRGEHARGSGWLVRAQGLLEEAGLDSVERGYLRIPVALQALGGGDPSAAYAEFDAIAAVARRFGDPDLRALGQLGRGQALVARGEAARGTAIFDEAMLAVTTGEVSAIAAGIVYCAVIISCQQVFDVRRAAEWTATMSRWCAEQQGLKAFRGQCLVHRSQIMQLQGEWSDAMEEVRRACDALSDVPGDPVLGMAHYQQAELLRLRGELDRAELAYREASGWGHPVQPGLALLRLAQGRVDDALAAIRRAMAAAEGPVERSRVLAAYAEIALAAGDVEAARSAAEQLETIAADFESPYLRAVGEYARGSVLLAGGDPAAACTVLRRSWAAWQELDAPYEAARVRLRMAQACRRMNDDDTAAMELDAARRVFEQLGAAPALAQVAEVSTNAPAGAPSGLTTRELEVLRLLATGATNREIAHTLVISEKTVARHLGNIFNKLDVSSRTAATAYAYQHDLV</sequence>
<dbReference type="KEGG" id="mmc:Mmcs_0427"/>
<name>A0A5Q5BEG5_MYCSS</name>
<dbReference type="SUPFAM" id="SSF48452">
    <property type="entry name" value="TPR-like"/>
    <property type="match status" value="3"/>
</dbReference>
<dbReference type="PANTHER" id="PTHR43214:SF43">
    <property type="entry name" value="TWO-COMPONENT RESPONSE REGULATOR"/>
    <property type="match status" value="1"/>
</dbReference>
<accession>A0A5Q5BEG5</accession>
<evidence type="ECO:0000259" key="2">
    <source>
        <dbReference type="PROSITE" id="PS50043"/>
    </source>
</evidence>
<dbReference type="GO" id="GO:0003677">
    <property type="term" value="F:DNA binding"/>
    <property type="evidence" value="ECO:0007669"/>
    <property type="project" value="UniProtKB-KW"/>
</dbReference>
<keyword evidence="1" id="KW-0238">DNA-binding</keyword>
<dbReference type="EMBL" id="CP000384">
    <property type="protein sequence ID" value="ABG06548.1"/>
    <property type="molecule type" value="Genomic_DNA"/>
</dbReference>
<dbReference type="Gene3D" id="1.25.40.10">
    <property type="entry name" value="Tetratricopeptide repeat domain"/>
    <property type="match status" value="1"/>
</dbReference>
<organism evidence="3">
    <name type="scientific">Mycobacterium sp. (strain MCS)</name>
    <dbReference type="NCBI Taxonomy" id="164756"/>
    <lineage>
        <taxon>Bacteria</taxon>
        <taxon>Bacillati</taxon>
        <taxon>Actinomycetota</taxon>
        <taxon>Actinomycetes</taxon>
        <taxon>Mycobacteriales</taxon>
        <taxon>Mycobacteriaceae</taxon>
        <taxon>Mycobacterium</taxon>
    </lineage>
</organism>
<dbReference type="SUPFAM" id="SSF46894">
    <property type="entry name" value="C-terminal effector domain of the bipartite response regulators"/>
    <property type="match status" value="1"/>
</dbReference>
<dbReference type="InterPro" id="IPR000792">
    <property type="entry name" value="Tscrpt_reg_LuxR_C"/>
</dbReference>
<evidence type="ECO:0000256" key="1">
    <source>
        <dbReference type="ARBA" id="ARBA00023125"/>
    </source>
</evidence>
<dbReference type="InterPro" id="IPR039420">
    <property type="entry name" value="WalR-like"/>
</dbReference>
<gene>
    <name evidence="3" type="ordered locus">Mmcs_0427</name>
</gene>
<dbReference type="InterPro" id="IPR036388">
    <property type="entry name" value="WH-like_DNA-bd_sf"/>
</dbReference>
<dbReference type="PANTHER" id="PTHR43214">
    <property type="entry name" value="TWO-COMPONENT RESPONSE REGULATOR"/>
    <property type="match status" value="1"/>
</dbReference>
<dbReference type="PROSITE" id="PS50043">
    <property type="entry name" value="HTH_LUXR_2"/>
    <property type="match status" value="1"/>
</dbReference>